<evidence type="ECO:0000313" key="1">
    <source>
        <dbReference type="EMBL" id="RTQ37542.1"/>
    </source>
</evidence>
<protein>
    <submittedName>
        <fullName evidence="1">Uncharacterized protein</fullName>
    </submittedName>
</protein>
<evidence type="ECO:0000313" key="2">
    <source>
        <dbReference type="Proteomes" id="UP000267418"/>
    </source>
</evidence>
<proteinExistence type="predicted"/>
<dbReference type="AlphaFoldDB" id="A0A3S0HIH5"/>
<reference evidence="1 2" key="1">
    <citation type="submission" date="2018-12" db="EMBL/GenBank/DDBJ databases">
        <title>The genome of Variovorax gossypii DSM 100435.</title>
        <authorList>
            <person name="Gao J."/>
            <person name="Sun J."/>
        </authorList>
    </citation>
    <scope>NUCLEOTIDE SEQUENCE [LARGE SCALE GENOMIC DNA]</scope>
    <source>
        <strain evidence="1 2">DSM 100435</strain>
    </source>
</reference>
<accession>A0A3S0HIH5</accession>
<dbReference type="Proteomes" id="UP000267418">
    <property type="component" value="Unassembled WGS sequence"/>
</dbReference>
<name>A0A3S0HIH5_9BURK</name>
<comment type="caution">
    <text evidence="1">The sequence shown here is derived from an EMBL/GenBank/DDBJ whole genome shotgun (WGS) entry which is preliminary data.</text>
</comment>
<gene>
    <name evidence="1" type="ORF">EJP69_07410</name>
</gene>
<dbReference type="EMBL" id="RXOE01000001">
    <property type="protein sequence ID" value="RTQ37542.1"/>
    <property type="molecule type" value="Genomic_DNA"/>
</dbReference>
<keyword evidence="2" id="KW-1185">Reference proteome</keyword>
<sequence>MVATVMPFRGAGNFRFEDSRVAKFCGTAFAPSKTGGVVADDSKLFMSTDELRKYLATLSRPRTERTQGQDLARRFFKAFEKRISDYEGSDLQRIATSNTQRTQFYASSLLPRVAADLGMVHGKEEFKVDHVAARFGRNGYAIPSIYVESENSFSGATHEIRKLCSLNSPLRVLITFTQKPFTPEPAAGAYLQLREWQAIIREHHEGNEDFRGTVAVIVARVEKERRLTFTACAFHKTGDLAWPLSVLVERVLD</sequence>
<organism evidence="1 2">
    <name type="scientific">Variovorax gossypii</name>
    <dbReference type="NCBI Taxonomy" id="1679495"/>
    <lineage>
        <taxon>Bacteria</taxon>
        <taxon>Pseudomonadati</taxon>
        <taxon>Pseudomonadota</taxon>
        <taxon>Betaproteobacteria</taxon>
        <taxon>Burkholderiales</taxon>
        <taxon>Comamonadaceae</taxon>
        <taxon>Variovorax</taxon>
    </lineage>
</organism>